<proteinExistence type="predicted"/>
<reference evidence="1 2" key="1">
    <citation type="submission" date="2024-01" db="EMBL/GenBank/DDBJ databases">
        <title>The genomes of 5 underutilized Papilionoideae crops provide insights into root nodulation and disease resistanc.</title>
        <authorList>
            <person name="Yuan L."/>
        </authorList>
    </citation>
    <scope>NUCLEOTIDE SEQUENCE [LARGE SCALE GENOMIC DNA]</scope>
    <source>
        <strain evidence="1">ZHUSHIDOU_FW_LH</strain>
        <tissue evidence="1">Leaf</tissue>
    </source>
</reference>
<organism evidence="1 2">
    <name type="scientific">Crotalaria pallida</name>
    <name type="common">Smooth rattlebox</name>
    <name type="synonym">Crotalaria striata</name>
    <dbReference type="NCBI Taxonomy" id="3830"/>
    <lineage>
        <taxon>Eukaryota</taxon>
        <taxon>Viridiplantae</taxon>
        <taxon>Streptophyta</taxon>
        <taxon>Embryophyta</taxon>
        <taxon>Tracheophyta</taxon>
        <taxon>Spermatophyta</taxon>
        <taxon>Magnoliopsida</taxon>
        <taxon>eudicotyledons</taxon>
        <taxon>Gunneridae</taxon>
        <taxon>Pentapetalae</taxon>
        <taxon>rosids</taxon>
        <taxon>fabids</taxon>
        <taxon>Fabales</taxon>
        <taxon>Fabaceae</taxon>
        <taxon>Papilionoideae</taxon>
        <taxon>50 kb inversion clade</taxon>
        <taxon>genistoids sensu lato</taxon>
        <taxon>core genistoids</taxon>
        <taxon>Crotalarieae</taxon>
        <taxon>Crotalaria</taxon>
    </lineage>
</organism>
<sequence>MDNTSKFGSLQLSFISSFIPHQQLFGFLFLSLFQPLIPLLRKKGFHPAVGKEKTLLIEAKPTSVISPPRRKLVFSYRPDDILGALKKK</sequence>
<evidence type="ECO:0000313" key="2">
    <source>
        <dbReference type="Proteomes" id="UP001372338"/>
    </source>
</evidence>
<comment type="caution">
    <text evidence="1">The sequence shown here is derived from an EMBL/GenBank/DDBJ whole genome shotgun (WGS) entry which is preliminary data.</text>
</comment>
<dbReference type="AlphaFoldDB" id="A0AAN9EH84"/>
<accession>A0AAN9EH84</accession>
<dbReference type="EMBL" id="JAYWIO010000006">
    <property type="protein sequence ID" value="KAK7256310.1"/>
    <property type="molecule type" value="Genomic_DNA"/>
</dbReference>
<name>A0AAN9EH84_CROPI</name>
<evidence type="ECO:0000313" key="1">
    <source>
        <dbReference type="EMBL" id="KAK7256310.1"/>
    </source>
</evidence>
<keyword evidence="2" id="KW-1185">Reference proteome</keyword>
<protein>
    <submittedName>
        <fullName evidence="1">Uncharacterized protein</fullName>
    </submittedName>
</protein>
<gene>
    <name evidence="1" type="ORF">RIF29_29751</name>
</gene>
<dbReference type="Proteomes" id="UP001372338">
    <property type="component" value="Unassembled WGS sequence"/>
</dbReference>